<dbReference type="SUPFAM" id="SSF48403">
    <property type="entry name" value="Ankyrin repeat"/>
    <property type="match status" value="1"/>
</dbReference>
<evidence type="ECO:0000256" key="7">
    <source>
        <dbReference type="ARBA" id="ARBA00022801"/>
    </source>
</evidence>
<dbReference type="EC" id="3.6.4.12" evidence="15"/>
<feature type="repeat" description="ANK" evidence="10">
    <location>
        <begin position="434"/>
        <end position="466"/>
    </location>
</feature>
<evidence type="ECO:0000256" key="2">
    <source>
        <dbReference type="ARBA" id="ARBA00009262"/>
    </source>
</evidence>
<keyword evidence="5" id="KW-0677">Repeat</keyword>
<dbReference type="InterPro" id="IPR047139">
    <property type="entry name" value="ANKZ1/VMS1"/>
</dbReference>
<dbReference type="OrthoDB" id="429841at2759"/>
<dbReference type="PANTHER" id="PTHR16036:SF2">
    <property type="entry name" value="TRNA ENDONUCLEASE ANKZF1"/>
    <property type="match status" value="1"/>
</dbReference>
<dbReference type="PROSITE" id="PS52044">
    <property type="entry name" value="VLRF1"/>
    <property type="match status" value="1"/>
</dbReference>
<dbReference type="GO" id="GO:0036503">
    <property type="term" value="P:ERAD pathway"/>
    <property type="evidence" value="ECO:0007669"/>
    <property type="project" value="TreeGrafter"/>
</dbReference>
<dbReference type="InterPro" id="IPR041175">
    <property type="entry name" value="VLRF1/Vms1"/>
</dbReference>
<dbReference type="InterPro" id="IPR002110">
    <property type="entry name" value="Ankyrin_rpt"/>
</dbReference>
<dbReference type="GO" id="GO:0003678">
    <property type="term" value="F:DNA helicase activity"/>
    <property type="evidence" value="ECO:0007669"/>
    <property type="project" value="UniProtKB-EC"/>
</dbReference>
<feature type="region of interest" description="Disordered" evidence="13">
    <location>
        <begin position="38"/>
        <end position="75"/>
    </location>
</feature>
<proteinExistence type="inferred from homology"/>
<evidence type="ECO:0000313" key="15">
    <source>
        <dbReference type="EMBL" id="PKA54213.1"/>
    </source>
</evidence>
<dbReference type="EMBL" id="KZ451982">
    <property type="protein sequence ID" value="PKA54213.1"/>
    <property type="molecule type" value="Genomic_DNA"/>
</dbReference>
<gene>
    <name evidence="15" type="ORF">AXF42_Ash000046</name>
</gene>
<feature type="compositionally biased region" description="Basic and acidic residues" evidence="13">
    <location>
        <begin position="66"/>
        <end position="75"/>
    </location>
</feature>
<name>A0A2I0AF99_9ASPA</name>
<accession>A0A2I0AF99</accession>
<sequence>MAAAELGKGEPKFRSLFDLPFDFFDSCRFLASHPSITPADQPYSLSHPESSATTECGEGEAGTEEPNSKVTEEKGKGTSQRWTCNICRSEFESLEDQRSHFKCDLHRLNVKLSVSGKNIVKEEDVDDRCFDSVFEDLDVSSISGSEDELEEGLFPRVVSSVKKGEGVKQKLYIRLRSGESVSMWRCLILDECEDLSVYYGIANEARIGGSSLLVTEDDLNNRLKCLLREPRDKTNLRIVFLLSGGHFVGCVFDGSSVIAHKTFHRYVVRAKAGKKQSAKDATGKSAHSAGSSLRRYNEAALKKEIQNLLSTWHQYINSSVRIFVHCPSKNRQILFDGGNPQLNIHDRVICHIPLTIHRPTFKEAKRIYQRLTQLSYEVDSFEEFKICKGDEGESSQLCNEPPVSELEVEIPPPQSIPAEGLPNSANVSFSLCENLTTPLHEAAKSGDAQQTLELLEQGCDPCLKDVRGRTPYLLAAEKEVRNVFRRFMASNLDRWDWQAAHVPSPLTKEMEESQACKQAEKEAKRKAKTKELKKLRKAKEKAKAEEAKSQDISTIVSQHQGSVRVTPSIQQQSNILRILELFL</sequence>
<organism evidence="15 16">
    <name type="scientific">Apostasia shenzhenica</name>
    <dbReference type="NCBI Taxonomy" id="1088818"/>
    <lineage>
        <taxon>Eukaryota</taxon>
        <taxon>Viridiplantae</taxon>
        <taxon>Streptophyta</taxon>
        <taxon>Embryophyta</taxon>
        <taxon>Tracheophyta</taxon>
        <taxon>Spermatophyta</taxon>
        <taxon>Magnoliopsida</taxon>
        <taxon>Liliopsida</taxon>
        <taxon>Asparagales</taxon>
        <taxon>Orchidaceae</taxon>
        <taxon>Apostasioideae</taxon>
        <taxon>Apostasia</taxon>
    </lineage>
</organism>
<dbReference type="STRING" id="1088818.A0A2I0AF99"/>
<dbReference type="Gene3D" id="1.25.40.20">
    <property type="entry name" value="Ankyrin repeat-containing domain"/>
    <property type="match status" value="1"/>
</dbReference>
<evidence type="ECO:0000256" key="5">
    <source>
        <dbReference type="ARBA" id="ARBA00022737"/>
    </source>
</evidence>
<dbReference type="PROSITE" id="PS50088">
    <property type="entry name" value="ANK_REPEAT"/>
    <property type="match status" value="1"/>
</dbReference>
<evidence type="ECO:0000256" key="10">
    <source>
        <dbReference type="PROSITE-ProRule" id="PRU00023"/>
    </source>
</evidence>
<comment type="domain">
    <text evidence="11">The VLRF1 domain mediates binding to the 60S ribosomal subunit.</text>
</comment>
<dbReference type="AlphaFoldDB" id="A0A2I0AF99"/>
<evidence type="ECO:0000256" key="12">
    <source>
        <dbReference type="SAM" id="Coils"/>
    </source>
</evidence>
<keyword evidence="9 12" id="KW-0175">Coiled coil</keyword>
<evidence type="ECO:0000256" key="9">
    <source>
        <dbReference type="ARBA" id="ARBA00023054"/>
    </source>
</evidence>
<evidence type="ECO:0000256" key="3">
    <source>
        <dbReference type="ARBA" id="ARBA00022490"/>
    </source>
</evidence>
<protein>
    <submittedName>
        <fullName evidence="15">ATP-dependent DNA helicase HFM1/MER3</fullName>
        <ecNumber evidence="15">3.6.4.12</ecNumber>
    </submittedName>
</protein>
<evidence type="ECO:0000256" key="6">
    <source>
        <dbReference type="ARBA" id="ARBA00022759"/>
    </source>
</evidence>
<evidence type="ECO:0000256" key="1">
    <source>
        <dbReference type="ARBA" id="ARBA00004496"/>
    </source>
</evidence>
<dbReference type="InterPro" id="IPR013087">
    <property type="entry name" value="Znf_C2H2_type"/>
</dbReference>
<keyword evidence="15" id="KW-0547">Nucleotide-binding</keyword>
<evidence type="ECO:0000313" key="16">
    <source>
        <dbReference type="Proteomes" id="UP000236161"/>
    </source>
</evidence>
<reference evidence="15 16" key="1">
    <citation type="journal article" date="2017" name="Nature">
        <title>The Apostasia genome and the evolution of orchids.</title>
        <authorList>
            <person name="Zhang G.Q."/>
            <person name="Liu K.W."/>
            <person name="Li Z."/>
            <person name="Lohaus R."/>
            <person name="Hsiao Y.Y."/>
            <person name="Niu S.C."/>
            <person name="Wang J.Y."/>
            <person name="Lin Y.C."/>
            <person name="Xu Q."/>
            <person name="Chen L.J."/>
            <person name="Yoshida K."/>
            <person name="Fujiwara S."/>
            <person name="Wang Z.W."/>
            <person name="Zhang Y.Q."/>
            <person name="Mitsuda N."/>
            <person name="Wang M."/>
            <person name="Liu G.H."/>
            <person name="Pecoraro L."/>
            <person name="Huang H.X."/>
            <person name="Xiao X.J."/>
            <person name="Lin M."/>
            <person name="Wu X.Y."/>
            <person name="Wu W.L."/>
            <person name="Chen Y.Y."/>
            <person name="Chang S.B."/>
            <person name="Sakamoto S."/>
            <person name="Ohme-Takagi M."/>
            <person name="Yagi M."/>
            <person name="Zeng S.J."/>
            <person name="Shen C.Y."/>
            <person name="Yeh C.M."/>
            <person name="Luo Y.B."/>
            <person name="Tsai W.C."/>
            <person name="Van de Peer Y."/>
            <person name="Liu Z.J."/>
        </authorList>
    </citation>
    <scope>NUCLEOTIDE SEQUENCE [LARGE SCALE GENOMIC DNA]</scope>
    <source>
        <strain evidence="16">cv. Shenzhen</strain>
        <tissue evidence="15">Stem</tissue>
    </source>
</reference>
<keyword evidence="16" id="KW-1185">Reference proteome</keyword>
<evidence type="ECO:0000259" key="14">
    <source>
        <dbReference type="PROSITE" id="PS52044"/>
    </source>
</evidence>
<dbReference type="GO" id="GO:0004519">
    <property type="term" value="F:endonuclease activity"/>
    <property type="evidence" value="ECO:0007669"/>
    <property type="project" value="UniProtKB-KW"/>
</dbReference>
<keyword evidence="15" id="KW-0347">Helicase</keyword>
<evidence type="ECO:0000256" key="8">
    <source>
        <dbReference type="ARBA" id="ARBA00023043"/>
    </source>
</evidence>
<dbReference type="Proteomes" id="UP000236161">
    <property type="component" value="Unassembled WGS sequence"/>
</dbReference>
<keyword evidence="8 10" id="KW-0040">ANK repeat</keyword>
<keyword evidence="3 11" id="KW-0963">Cytoplasm</keyword>
<comment type="subcellular location">
    <subcellularLocation>
        <location evidence="1">Cytoplasm</location>
    </subcellularLocation>
</comment>
<keyword evidence="7 11" id="KW-0378">Hydrolase</keyword>
<dbReference type="GO" id="GO:0005737">
    <property type="term" value="C:cytoplasm"/>
    <property type="evidence" value="ECO:0007669"/>
    <property type="project" value="UniProtKB-SubCell"/>
</dbReference>
<keyword evidence="15" id="KW-0067">ATP-binding</keyword>
<feature type="active site" evidence="11">
    <location>
        <position position="276"/>
    </location>
</feature>
<comment type="similarity">
    <text evidence="2 11">Belongs to the ANKZF1/VMS1 family.</text>
</comment>
<feature type="domain" description="VLRF1" evidence="14">
    <location>
        <begin position="233"/>
        <end position="374"/>
    </location>
</feature>
<evidence type="ECO:0000256" key="13">
    <source>
        <dbReference type="SAM" id="MobiDB-lite"/>
    </source>
</evidence>
<dbReference type="PANTHER" id="PTHR16036">
    <property type="entry name" value="ANKYRIN REPEAT AND ZINC FINGER DOMAIN-CONTAINING PROTEIN 1"/>
    <property type="match status" value="1"/>
</dbReference>
<keyword evidence="4 11" id="KW-0540">Nuclease</keyword>
<evidence type="ECO:0000256" key="11">
    <source>
        <dbReference type="PROSITE-ProRule" id="PRU01389"/>
    </source>
</evidence>
<dbReference type="InterPro" id="IPR036770">
    <property type="entry name" value="Ankyrin_rpt-contain_sf"/>
</dbReference>
<evidence type="ECO:0000256" key="4">
    <source>
        <dbReference type="ARBA" id="ARBA00022722"/>
    </source>
</evidence>
<dbReference type="GO" id="GO:0016787">
    <property type="term" value="F:hydrolase activity"/>
    <property type="evidence" value="ECO:0007669"/>
    <property type="project" value="UniProtKB-KW"/>
</dbReference>
<dbReference type="PROSITE" id="PS00028">
    <property type="entry name" value="ZINC_FINGER_C2H2_1"/>
    <property type="match status" value="1"/>
</dbReference>
<feature type="coiled-coil region" evidence="12">
    <location>
        <begin position="518"/>
        <end position="552"/>
    </location>
</feature>
<keyword evidence="6 11" id="KW-0255">Endonuclease</keyword>
<dbReference type="Pfam" id="PF18826">
    <property type="entry name" value="bVLRF1"/>
    <property type="match status" value="1"/>
</dbReference>